<evidence type="ECO:0000256" key="9">
    <source>
        <dbReference type="RuleBase" id="RU003640"/>
    </source>
</evidence>
<feature type="transmembrane region" description="Helical" evidence="9">
    <location>
        <begin position="6"/>
        <end position="25"/>
    </location>
</feature>
<evidence type="ECO:0000256" key="5">
    <source>
        <dbReference type="ARBA" id="ARBA00022692"/>
    </source>
</evidence>
<geneLocation type="mitochondrion" evidence="10"/>
<dbReference type="InterPro" id="IPR038430">
    <property type="entry name" value="NDAH_ubi_oxred_su3_sf"/>
</dbReference>
<comment type="function">
    <text evidence="9">Core subunit of the mitochondrial membrane respiratory chain NADH dehydrogenase (Complex I) which catalyzes electron transfer from NADH through the respiratory chain, using ubiquinone as an electron acceptor. Essential for the catalytic activity of complex I.</text>
</comment>
<accession>A0A4Y6AB61</accession>
<keyword evidence="9" id="KW-0679">Respiratory chain</keyword>
<dbReference type="EC" id="7.1.1.2" evidence="9"/>
<dbReference type="GO" id="GO:0031966">
    <property type="term" value="C:mitochondrial membrane"/>
    <property type="evidence" value="ECO:0007669"/>
    <property type="project" value="UniProtKB-SubCell"/>
</dbReference>
<dbReference type="Gene3D" id="1.20.58.1610">
    <property type="entry name" value="NADH:ubiquinone/plastoquinone oxidoreductase, chain 3"/>
    <property type="match status" value="1"/>
</dbReference>
<evidence type="ECO:0000256" key="7">
    <source>
        <dbReference type="ARBA" id="ARBA00023136"/>
    </source>
</evidence>
<evidence type="ECO:0000256" key="4">
    <source>
        <dbReference type="ARBA" id="ARBA00022448"/>
    </source>
</evidence>
<sequence>MGVVVIVMVSFILVSLVVVMALMVASREEVGVEIESGFESGFMVMSNEMQPLSVRFFVVGLVFLLLDLETAALLSTPLSLNSLFESSGLVLLGVVWVYVIGTLYEWYVGSLDWFM</sequence>
<evidence type="ECO:0000256" key="8">
    <source>
        <dbReference type="ARBA" id="ARBA00049551"/>
    </source>
</evidence>
<gene>
    <name evidence="10" type="primary">ND3</name>
</gene>
<keyword evidence="9" id="KW-1278">Translocase</keyword>
<proteinExistence type="inferred from homology"/>
<reference evidence="10" key="1">
    <citation type="journal article" date="2019" name="Parasitol. Res.">
        <title>Characterization of the complete mitochondrial genome of Sphaerirostris picae (Rudolphi, 1819) (Acanthocephala: Centrorhynchidae), representative of the genus Sphaerirostris.</title>
        <authorList>
            <person name="Muhammad N."/>
            <person name="Suleman"/>
            <person name="Ma J."/>
            <person name="Khan M.S."/>
            <person name="Li L."/>
            <person name="Zhao Q."/>
            <person name="Ahmad M.S."/>
            <person name="Zhu X.Q."/>
        </authorList>
    </citation>
    <scope>NUCLEOTIDE SEQUENCE</scope>
    <source>
        <strain evidence="10">Pakistan</strain>
    </source>
</reference>
<dbReference type="PANTHER" id="PTHR11058:SF9">
    <property type="entry name" value="NADH-UBIQUINONE OXIDOREDUCTASE CHAIN 3"/>
    <property type="match status" value="1"/>
</dbReference>
<comment type="similarity">
    <text evidence="2 9">Belongs to the complex I subunit 3 family.</text>
</comment>
<feature type="transmembrane region" description="Helical" evidence="9">
    <location>
        <begin position="52"/>
        <end position="74"/>
    </location>
</feature>
<comment type="subcellular location">
    <subcellularLocation>
        <location evidence="1">Membrane</location>
    </subcellularLocation>
    <subcellularLocation>
        <location evidence="9">Mitochondrion membrane</location>
        <topology evidence="9">Multi-pass membrane protein</topology>
    </subcellularLocation>
</comment>
<dbReference type="GO" id="GO:0030964">
    <property type="term" value="C:NADH dehydrogenase complex"/>
    <property type="evidence" value="ECO:0007669"/>
    <property type="project" value="TreeGrafter"/>
</dbReference>
<keyword evidence="4 9" id="KW-0813">Transport</keyword>
<protein>
    <recommendedName>
        <fullName evidence="3 9">NADH-ubiquinone oxidoreductase chain 3</fullName>
        <ecNumber evidence="9">7.1.1.2</ecNumber>
    </recommendedName>
</protein>
<comment type="catalytic activity">
    <reaction evidence="8 9">
        <text>a ubiquinone + NADH + 5 H(+)(in) = a ubiquinol + NAD(+) + 4 H(+)(out)</text>
        <dbReference type="Rhea" id="RHEA:29091"/>
        <dbReference type="Rhea" id="RHEA-COMP:9565"/>
        <dbReference type="Rhea" id="RHEA-COMP:9566"/>
        <dbReference type="ChEBI" id="CHEBI:15378"/>
        <dbReference type="ChEBI" id="CHEBI:16389"/>
        <dbReference type="ChEBI" id="CHEBI:17976"/>
        <dbReference type="ChEBI" id="CHEBI:57540"/>
        <dbReference type="ChEBI" id="CHEBI:57945"/>
        <dbReference type="EC" id="7.1.1.2"/>
    </reaction>
</comment>
<name>A0A4Y6AB61_9BILA</name>
<dbReference type="AlphaFoldDB" id="A0A4Y6AB61"/>
<keyword evidence="9" id="KW-0249">Electron transport</keyword>
<keyword evidence="9" id="KW-0520">NAD</keyword>
<keyword evidence="5 9" id="KW-0812">Transmembrane</keyword>
<keyword evidence="6 9" id="KW-1133">Transmembrane helix</keyword>
<evidence type="ECO:0000313" key="10">
    <source>
        <dbReference type="EMBL" id="QDE53442.1"/>
    </source>
</evidence>
<evidence type="ECO:0000256" key="3">
    <source>
        <dbReference type="ARBA" id="ARBA00021007"/>
    </source>
</evidence>
<dbReference type="GO" id="GO:0008137">
    <property type="term" value="F:NADH dehydrogenase (ubiquinone) activity"/>
    <property type="evidence" value="ECO:0007669"/>
    <property type="project" value="UniProtKB-UniRule"/>
</dbReference>
<dbReference type="EMBL" id="MK471355">
    <property type="protein sequence ID" value="QDE53442.1"/>
    <property type="molecule type" value="Genomic_DNA"/>
</dbReference>
<keyword evidence="9" id="KW-0830">Ubiquinone</keyword>
<dbReference type="InterPro" id="IPR000440">
    <property type="entry name" value="NADH_UbQ/plastoQ_OxRdtase_su3"/>
</dbReference>
<dbReference type="Pfam" id="PF00507">
    <property type="entry name" value="Oxidored_q4"/>
    <property type="match status" value="1"/>
</dbReference>
<feature type="transmembrane region" description="Helical" evidence="9">
    <location>
        <begin position="86"/>
        <end position="107"/>
    </location>
</feature>
<evidence type="ECO:0000256" key="1">
    <source>
        <dbReference type="ARBA" id="ARBA00004370"/>
    </source>
</evidence>
<evidence type="ECO:0000256" key="6">
    <source>
        <dbReference type="ARBA" id="ARBA00022989"/>
    </source>
</evidence>
<dbReference type="PANTHER" id="PTHR11058">
    <property type="entry name" value="NADH-UBIQUINONE OXIDOREDUCTASE CHAIN 3"/>
    <property type="match status" value="1"/>
</dbReference>
<keyword evidence="9 10" id="KW-0496">Mitochondrion</keyword>
<keyword evidence="7 9" id="KW-0472">Membrane</keyword>
<evidence type="ECO:0000256" key="2">
    <source>
        <dbReference type="ARBA" id="ARBA00008472"/>
    </source>
</evidence>
<organism evidence="10">
    <name type="scientific">Sphaerirostris picae</name>
    <dbReference type="NCBI Taxonomy" id="2575820"/>
    <lineage>
        <taxon>Eukaryota</taxon>
        <taxon>Metazoa</taxon>
        <taxon>Spiralia</taxon>
        <taxon>Lophotrochozoa</taxon>
        <taxon>Acanthocephala</taxon>
        <taxon>Palaeacanthocephala</taxon>
        <taxon>Polymorphida</taxon>
        <taxon>Centrorhynchidae</taxon>
        <taxon>Sphaerirostris</taxon>
    </lineage>
</organism>